<gene>
    <name evidence="1" type="ORF">B1B_10723</name>
</gene>
<sequence>SWNPTRHEQRDGRVDRFGQPSAEVRVVTYYGADNRIDSLVLDVLLRKHQAIRSRLGISVPVPGDPNTVVQALVSGLFDPGSRLGDEAQLAFEGLDDEERQILERWDRAAERERRSRTVFAQEGIRAAEVDREIRAVNDAVGPPDSVRRFVIDTVRAVGGVVTGDDPLRISLTEAPEAVRDAAGGAVELSFDLTGAVDQRRLIRSDPFVGDLAAYVMDAALDRLPDSPGPASWSHPD</sequence>
<proteinExistence type="predicted"/>
<accession>T1BH72</accession>
<reference evidence="1" key="2">
    <citation type="journal article" date="2014" name="ISME J.">
        <title>Microbial stratification in low pH oxic and suboxic macroscopic growths along an acid mine drainage.</title>
        <authorList>
            <person name="Mendez-Garcia C."/>
            <person name="Mesa V."/>
            <person name="Sprenger R.R."/>
            <person name="Richter M."/>
            <person name="Diez M.S."/>
            <person name="Solano J."/>
            <person name="Bargiela R."/>
            <person name="Golyshina O.V."/>
            <person name="Manteca A."/>
            <person name="Ramos J.L."/>
            <person name="Gallego J.R."/>
            <person name="Llorente I."/>
            <person name="Martins Dos Santos V.A."/>
            <person name="Jensen O.N."/>
            <person name="Pelaez A.I."/>
            <person name="Sanchez J."/>
            <person name="Ferrer M."/>
        </authorList>
    </citation>
    <scope>NUCLEOTIDE SEQUENCE</scope>
</reference>
<feature type="non-terminal residue" evidence="1">
    <location>
        <position position="1"/>
    </location>
</feature>
<feature type="non-terminal residue" evidence="1">
    <location>
        <position position="236"/>
    </location>
</feature>
<comment type="caution">
    <text evidence="1">The sequence shown here is derived from an EMBL/GenBank/DDBJ whole genome shotgun (WGS) entry which is preliminary data.</text>
</comment>
<dbReference type="InterPro" id="IPR027417">
    <property type="entry name" value="P-loop_NTPase"/>
</dbReference>
<name>T1BH72_9ZZZZ</name>
<evidence type="ECO:0000313" key="1">
    <source>
        <dbReference type="EMBL" id="EQD52464.1"/>
    </source>
</evidence>
<keyword evidence="1" id="KW-0347">Helicase</keyword>
<dbReference type="AlphaFoldDB" id="T1BH72"/>
<dbReference type="SUPFAM" id="SSF52540">
    <property type="entry name" value="P-loop containing nucleoside triphosphate hydrolases"/>
    <property type="match status" value="1"/>
</dbReference>
<keyword evidence="1" id="KW-0378">Hydrolase</keyword>
<dbReference type="EMBL" id="AUZY01006965">
    <property type="protein sequence ID" value="EQD52464.1"/>
    <property type="molecule type" value="Genomic_DNA"/>
</dbReference>
<protein>
    <submittedName>
        <fullName evidence="1">Helicase domain-containing protein</fullName>
    </submittedName>
</protein>
<reference evidence="1" key="1">
    <citation type="submission" date="2013-08" db="EMBL/GenBank/DDBJ databases">
        <authorList>
            <person name="Mendez C."/>
            <person name="Richter M."/>
            <person name="Ferrer M."/>
            <person name="Sanchez J."/>
        </authorList>
    </citation>
    <scope>NUCLEOTIDE SEQUENCE</scope>
</reference>
<organism evidence="1">
    <name type="scientific">mine drainage metagenome</name>
    <dbReference type="NCBI Taxonomy" id="410659"/>
    <lineage>
        <taxon>unclassified sequences</taxon>
        <taxon>metagenomes</taxon>
        <taxon>ecological metagenomes</taxon>
    </lineage>
</organism>
<keyword evidence="1" id="KW-0067">ATP-binding</keyword>
<keyword evidence="1" id="KW-0547">Nucleotide-binding</keyword>
<dbReference type="GO" id="GO:0004386">
    <property type="term" value="F:helicase activity"/>
    <property type="evidence" value="ECO:0007669"/>
    <property type="project" value="UniProtKB-KW"/>
</dbReference>
<dbReference type="Gene3D" id="3.40.50.300">
    <property type="entry name" value="P-loop containing nucleotide triphosphate hydrolases"/>
    <property type="match status" value="1"/>
</dbReference>